<comment type="caution">
    <text evidence="1">The sequence shown here is derived from an EMBL/GenBank/DDBJ whole genome shotgun (WGS) entry which is preliminary data.</text>
</comment>
<dbReference type="Proteomes" id="UP001157974">
    <property type="component" value="Unassembled WGS sequence"/>
</dbReference>
<gene>
    <name evidence="1" type="ORF">NDN08_004578</name>
</gene>
<proteinExistence type="predicted"/>
<evidence type="ECO:0000313" key="1">
    <source>
        <dbReference type="EMBL" id="KAJ8903471.1"/>
    </source>
</evidence>
<dbReference type="PANTHER" id="PTHR15615">
    <property type="match status" value="1"/>
</dbReference>
<protein>
    <recommendedName>
        <fullName evidence="3">Cyclin</fullName>
    </recommendedName>
</protein>
<dbReference type="AlphaFoldDB" id="A0AAV8ULQ5"/>
<sequence length="188" mass="21204">MDLSISFEDEEYLPLTDTELINAVCEALEWECNRCGGVGPGSIPEEFSLRTKGSISIAAYVERLYEYLDCSDSVFVTALIYLRRIQRLNGDNRLTHMNVQKLFATATLIALKFHDDEHYANDYMAQIFGMAGLEEINRLEVSMLSLLGFRMSVSTEEFLREKALMMNDLVSSPAVFSTAVSQSFAVRV</sequence>
<dbReference type="InterPro" id="IPR036915">
    <property type="entry name" value="Cyclin-like_sf"/>
</dbReference>
<dbReference type="CDD" id="cd20558">
    <property type="entry name" value="CYCLIN_ScPCL7-like"/>
    <property type="match status" value="1"/>
</dbReference>
<organism evidence="1 2">
    <name type="scientific">Rhodosorus marinus</name>
    <dbReference type="NCBI Taxonomy" id="101924"/>
    <lineage>
        <taxon>Eukaryota</taxon>
        <taxon>Rhodophyta</taxon>
        <taxon>Stylonematophyceae</taxon>
        <taxon>Stylonematales</taxon>
        <taxon>Stylonemataceae</taxon>
        <taxon>Rhodosorus</taxon>
    </lineage>
</organism>
<evidence type="ECO:0000313" key="2">
    <source>
        <dbReference type="Proteomes" id="UP001157974"/>
    </source>
</evidence>
<dbReference type="GO" id="GO:0019901">
    <property type="term" value="F:protein kinase binding"/>
    <property type="evidence" value="ECO:0007669"/>
    <property type="project" value="InterPro"/>
</dbReference>
<dbReference type="Gene3D" id="1.10.472.10">
    <property type="entry name" value="Cyclin-like"/>
    <property type="match status" value="1"/>
</dbReference>
<dbReference type="SUPFAM" id="SSF47954">
    <property type="entry name" value="Cyclin-like"/>
    <property type="match status" value="1"/>
</dbReference>
<accession>A0AAV8ULQ5</accession>
<dbReference type="InterPro" id="IPR013922">
    <property type="entry name" value="Cyclin_PHO80-like"/>
</dbReference>
<name>A0AAV8ULQ5_9RHOD</name>
<reference evidence="1 2" key="1">
    <citation type="journal article" date="2023" name="Nat. Commun.">
        <title>Origin of minicircular mitochondrial genomes in red algae.</title>
        <authorList>
            <person name="Lee Y."/>
            <person name="Cho C.H."/>
            <person name="Lee Y.M."/>
            <person name="Park S.I."/>
            <person name="Yang J.H."/>
            <person name="West J.A."/>
            <person name="Bhattacharya D."/>
            <person name="Yoon H.S."/>
        </authorList>
    </citation>
    <scope>NUCLEOTIDE SEQUENCE [LARGE SCALE GENOMIC DNA]</scope>
    <source>
        <strain evidence="1 2">CCMP1338</strain>
        <tissue evidence="1">Whole cell</tissue>
    </source>
</reference>
<dbReference type="EMBL" id="JAMWBK010000007">
    <property type="protein sequence ID" value="KAJ8903471.1"/>
    <property type="molecule type" value="Genomic_DNA"/>
</dbReference>
<dbReference type="Pfam" id="PF08613">
    <property type="entry name" value="Cyclin"/>
    <property type="match status" value="1"/>
</dbReference>
<evidence type="ECO:0008006" key="3">
    <source>
        <dbReference type="Google" id="ProtNLM"/>
    </source>
</evidence>
<dbReference type="PANTHER" id="PTHR15615:SF108">
    <property type="entry name" value="PROTEIN CNPPD1"/>
    <property type="match status" value="1"/>
</dbReference>
<keyword evidence="2" id="KW-1185">Reference proteome</keyword>